<proteinExistence type="predicted"/>
<evidence type="ECO:0000313" key="2">
    <source>
        <dbReference type="EMBL" id="TQV90118.1"/>
    </source>
</evidence>
<accession>A0A545UKX8</accession>
<dbReference type="EMBL" id="SPUK01000036">
    <property type="protein sequence ID" value="TQV90118.1"/>
    <property type="molecule type" value="Genomic_DNA"/>
</dbReference>
<reference evidence="2 3" key="1">
    <citation type="journal article" date="2019" name="Appl. Microbiol. Biotechnol.">
        <title>Genome sequence of Isaria javanica and comparative genome analysis insights into family S53 peptidase evolution in fungal entomopathogens.</title>
        <authorList>
            <person name="Lin R."/>
            <person name="Zhang X."/>
            <person name="Xin B."/>
            <person name="Zou M."/>
            <person name="Gao Y."/>
            <person name="Qin F."/>
            <person name="Hu Q."/>
            <person name="Xie B."/>
            <person name="Cheng X."/>
        </authorList>
    </citation>
    <scope>NUCLEOTIDE SEQUENCE [LARGE SCALE GENOMIC DNA]</scope>
    <source>
        <strain evidence="2 3">IJ1G</strain>
    </source>
</reference>
<dbReference type="Proteomes" id="UP000315783">
    <property type="component" value="Unassembled WGS sequence"/>
</dbReference>
<sequence length="158" mass="17744">MLYAHHMTNPTAEGEQPEYHMTQLRTFSMTDTRETFIVGSTVVRNARDLARQQRESLIQEANARALQARGVARRECNSEERDGNHPHRHINHSEAKGWQDSHDDLQQQIAETYTEAYEQNGPTNPTYTSDGSQDPGQDPAASGTCDPSMSLCQASLRT</sequence>
<evidence type="ECO:0000256" key="1">
    <source>
        <dbReference type="SAM" id="MobiDB-lite"/>
    </source>
</evidence>
<protein>
    <submittedName>
        <fullName evidence="2">Uncharacterized protein</fullName>
    </submittedName>
</protein>
<comment type="caution">
    <text evidence="2">The sequence shown here is derived from an EMBL/GenBank/DDBJ whole genome shotgun (WGS) entry which is preliminary data.</text>
</comment>
<keyword evidence="3" id="KW-1185">Reference proteome</keyword>
<feature type="compositionally biased region" description="Polar residues" evidence="1">
    <location>
        <begin position="145"/>
        <end position="158"/>
    </location>
</feature>
<evidence type="ECO:0000313" key="3">
    <source>
        <dbReference type="Proteomes" id="UP000315783"/>
    </source>
</evidence>
<feature type="region of interest" description="Disordered" evidence="1">
    <location>
        <begin position="73"/>
        <end position="158"/>
    </location>
</feature>
<gene>
    <name evidence="2" type="ORF">IF1G_11227</name>
</gene>
<feature type="compositionally biased region" description="Polar residues" evidence="1">
    <location>
        <begin position="120"/>
        <end position="135"/>
    </location>
</feature>
<name>A0A545UKX8_9HYPO</name>
<organism evidence="2 3">
    <name type="scientific">Cordyceps javanica</name>
    <dbReference type="NCBI Taxonomy" id="43265"/>
    <lineage>
        <taxon>Eukaryota</taxon>
        <taxon>Fungi</taxon>
        <taxon>Dikarya</taxon>
        <taxon>Ascomycota</taxon>
        <taxon>Pezizomycotina</taxon>
        <taxon>Sordariomycetes</taxon>
        <taxon>Hypocreomycetidae</taxon>
        <taxon>Hypocreales</taxon>
        <taxon>Cordycipitaceae</taxon>
        <taxon>Cordyceps</taxon>
    </lineage>
</organism>
<feature type="compositionally biased region" description="Basic and acidic residues" evidence="1">
    <location>
        <begin position="73"/>
        <end position="105"/>
    </location>
</feature>
<dbReference type="STRING" id="43265.A0A545UKX8"/>
<dbReference type="AlphaFoldDB" id="A0A545UKX8"/>